<name>A0ABS1V1S9_9PROT</name>
<evidence type="ECO:0000313" key="2">
    <source>
        <dbReference type="EMBL" id="MBL6455638.1"/>
    </source>
</evidence>
<keyword evidence="3" id="KW-1185">Reference proteome</keyword>
<comment type="caution">
    <text evidence="2">The sequence shown here is derived from an EMBL/GenBank/DDBJ whole genome shotgun (WGS) entry which is preliminary data.</text>
</comment>
<feature type="chain" id="PRO_5045166285" evidence="1">
    <location>
        <begin position="21"/>
        <end position="167"/>
    </location>
</feature>
<feature type="signal peptide" evidence="1">
    <location>
        <begin position="1"/>
        <end position="20"/>
    </location>
</feature>
<dbReference type="EMBL" id="JAEUXJ010000003">
    <property type="protein sequence ID" value="MBL6455638.1"/>
    <property type="molecule type" value="Genomic_DNA"/>
</dbReference>
<protein>
    <submittedName>
        <fullName evidence="2">Uncharacterized protein</fullName>
    </submittedName>
</protein>
<gene>
    <name evidence="2" type="ORF">JMJ55_09910</name>
</gene>
<dbReference type="Proteomes" id="UP000606490">
    <property type="component" value="Unassembled WGS sequence"/>
</dbReference>
<reference evidence="2 3" key="1">
    <citation type="submission" date="2021-01" db="EMBL/GenBank/DDBJ databases">
        <title>Belnapia mucosa sp. nov. and Belnapia arida sp. nov., isolated from the Tabernas Desert (Almeria, Spain).</title>
        <authorList>
            <person name="Molina-Menor E."/>
            <person name="Vidal-Verdu A."/>
            <person name="Calonge A."/>
            <person name="Satari L."/>
            <person name="Pereto Magraner J."/>
            <person name="Porcar Miralles M."/>
        </authorList>
    </citation>
    <scope>NUCLEOTIDE SEQUENCE [LARGE SCALE GENOMIC DNA]</scope>
    <source>
        <strain evidence="2 3">T6</strain>
    </source>
</reference>
<organism evidence="2 3">
    <name type="scientific">Belnapia mucosa</name>
    <dbReference type="NCBI Taxonomy" id="2804532"/>
    <lineage>
        <taxon>Bacteria</taxon>
        <taxon>Pseudomonadati</taxon>
        <taxon>Pseudomonadota</taxon>
        <taxon>Alphaproteobacteria</taxon>
        <taxon>Acetobacterales</taxon>
        <taxon>Roseomonadaceae</taxon>
        <taxon>Belnapia</taxon>
    </lineage>
</organism>
<accession>A0ABS1V1S9</accession>
<evidence type="ECO:0000313" key="3">
    <source>
        <dbReference type="Proteomes" id="UP000606490"/>
    </source>
</evidence>
<evidence type="ECO:0000256" key="1">
    <source>
        <dbReference type="SAM" id="SignalP"/>
    </source>
</evidence>
<dbReference type="RefSeq" id="WP_202825369.1">
    <property type="nucleotide sequence ID" value="NZ_JAEUXJ010000003.1"/>
</dbReference>
<keyword evidence="1" id="KW-0732">Signal</keyword>
<proteinExistence type="predicted"/>
<sequence>MTRHLALALVLALVAGPVRAQGVACMAPAATRDWQSPAFGLGMRHPASFRLEDTSRDTARFVSLDGQASATVTAIRNGLRQSLAEVMAEARQDILENSGGTITYSRARESWFVLSGYMAGRIFYRRSLLSADGRVIGTLWVEFPRAMKPCFEAAVTIMSLSFREAAR</sequence>